<name>A0A501WPQ6_9GAMM</name>
<dbReference type="RefSeq" id="WP_140589153.1">
    <property type="nucleotide sequence ID" value="NZ_VFRR01000020.1"/>
</dbReference>
<gene>
    <name evidence="2" type="ORF">FJM67_10680</name>
</gene>
<protein>
    <submittedName>
        <fullName evidence="2">Type IX secretion system membrane protein PorP/SprF</fullName>
    </submittedName>
</protein>
<keyword evidence="3" id="KW-1185">Reference proteome</keyword>
<dbReference type="OrthoDB" id="5610858at2"/>
<dbReference type="Pfam" id="PF13729">
    <property type="entry name" value="TraF_2"/>
    <property type="match status" value="1"/>
</dbReference>
<feature type="signal peptide" evidence="1">
    <location>
        <begin position="1"/>
        <end position="18"/>
    </location>
</feature>
<accession>A0A501WPQ6</accession>
<proteinExistence type="predicted"/>
<feature type="chain" id="PRO_5021335686" evidence="1">
    <location>
        <begin position="19"/>
        <end position="438"/>
    </location>
</feature>
<sequence length="438" mass="46950">MKKLLLVAGSIACGASYAASPVFQPIGSSFTLGTSANVRALSTSLNNPAAPFLMVNTEEGDRFRFGIFGPGGFGYEFGQVDSLVDKIDQLNDKIDNELDNVNDPSGADALKDELNDIIASLGENANGKLMTSGQLPMMPLIFKHPTYGAFTLDASLSALGQGRFLDDDVDLVLANGEYKVDTNSAVYVKNGMDLSFGFGYSKDVWANSYGMLIAGAKVNVHAITLGKALFAFSGADKDDSDDVFSDALSDNQTTTTSAALDLGAIWTANNYQVGFTAANLNEPEFDYGSLDQTCTGLTGAKYNNCLVTRELAGQGRIALQETHVLERQFTADAAVYLDNRQWTLAGSYDFMAVSDFVGDQYQWAVASASYYGENAWIPGFRVGYRKNLAGSELSYLTMGATLFKRLNLDMAYGLESVDIDGSSAPRSLFLSAGIESAF</sequence>
<comment type="caution">
    <text evidence="2">The sequence shown here is derived from an EMBL/GenBank/DDBJ whole genome shotgun (WGS) entry which is preliminary data.</text>
</comment>
<dbReference type="AlphaFoldDB" id="A0A501WPQ6"/>
<keyword evidence="1" id="KW-0732">Signal</keyword>
<evidence type="ECO:0000256" key="1">
    <source>
        <dbReference type="SAM" id="SignalP"/>
    </source>
</evidence>
<dbReference type="InterPro" id="IPR032811">
    <property type="entry name" value="Put_conjugal_transfer"/>
</dbReference>
<reference evidence="2 3" key="1">
    <citation type="submission" date="2019-06" db="EMBL/GenBank/DDBJ databases">
        <title>A novel bacterium of genus Marinomonas, isolated from coastal sand.</title>
        <authorList>
            <person name="Huang H."/>
            <person name="Mo K."/>
            <person name="Hu Y."/>
        </authorList>
    </citation>
    <scope>NUCLEOTIDE SEQUENCE [LARGE SCALE GENOMIC DNA]</scope>
    <source>
        <strain evidence="2 3">HB171799</strain>
    </source>
</reference>
<organism evidence="2 3">
    <name type="scientific">Maribrevibacterium harenarium</name>
    <dbReference type="NCBI Taxonomy" id="2589817"/>
    <lineage>
        <taxon>Bacteria</taxon>
        <taxon>Pseudomonadati</taxon>
        <taxon>Pseudomonadota</taxon>
        <taxon>Gammaproteobacteria</taxon>
        <taxon>Oceanospirillales</taxon>
        <taxon>Oceanospirillaceae</taxon>
        <taxon>Maribrevibacterium</taxon>
    </lineage>
</organism>
<dbReference type="Proteomes" id="UP000315901">
    <property type="component" value="Unassembled WGS sequence"/>
</dbReference>
<evidence type="ECO:0000313" key="3">
    <source>
        <dbReference type="Proteomes" id="UP000315901"/>
    </source>
</evidence>
<dbReference type="EMBL" id="VFRR01000020">
    <property type="protein sequence ID" value="TPE50305.1"/>
    <property type="molecule type" value="Genomic_DNA"/>
</dbReference>
<evidence type="ECO:0000313" key="2">
    <source>
        <dbReference type="EMBL" id="TPE50305.1"/>
    </source>
</evidence>